<evidence type="ECO:0000313" key="12">
    <source>
        <dbReference type="Proteomes" id="UP001501563"/>
    </source>
</evidence>
<dbReference type="Pfam" id="PF02785">
    <property type="entry name" value="Biotin_carb_C"/>
    <property type="match status" value="1"/>
</dbReference>
<dbReference type="InterPro" id="IPR048429">
    <property type="entry name" value="MCC_alpha_BT"/>
</dbReference>
<feature type="domain" description="ATP-grasp" evidence="9">
    <location>
        <begin position="120"/>
        <end position="319"/>
    </location>
</feature>
<dbReference type="InterPro" id="IPR005481">
    <property type="entry name" value="BC-like_N"/>
</dbReference>
<dbReference type="RefSeq" id="WP_345546848.1">
    <property type="nucleotide sequence ID" value="NZ_BAAAZA010000003.1"/>
</dbReference>
<evidence type="ECO:0000256" key="3">
    <source>
        <dbReference type="ARBA" id="ARBA00022598"/>
    </source>
</evidence>
<evidence type="ECO:0000259" key="8">
    <source>
        <dbReference type="PROSITE" id="PS50968"/>
    </source>
</evidence>
<dbReference type="InterPro" id="IPR000089">
    <property type="entry name" value="Biotin_lipoyl"/>
</dbReference>
<dbReference type="InterPro" id="IPR005479">
    <property type="entry name" value="CPAse_ATP-bd"/>
</dbReference>
<feature type="domain" description="Biotin carboxylation" evidence="10">
    <location>
        <begin position="1"/>
        <end position="448"/>
    </location>
</feature>
<dbReference type="PROSITE" id="PS00188">
    <property type="entry name" value="BIOTIN"/>
    <property type="match status" value="1"/>
</dbReference>
<evidence type="ECO:0000256" key="1">
    <source>
        <dbReference type="ARBA" id="ARBA00001953"/>
    </source>
</evidence>
<dbReference type="SUPFAM" id="SSF51230">
    <property type="entry name" value="Single hybrid motif"/>
    <property type="match status" value="1"/>
</dbReference>
<dbReference type="Pfam" id="PF02786">
    <property type="entry name" value="CPSase_L_D2"/>
    <property type="match status" value="1"/>
</dbReference>
<dbReference type="PROSITE" id="PS00866">
    <property type="entry name" value="CPSASE_1"/>
    <property type="match status" value="1"/>
</dbReference>
<keyword evidence="3" id="KW-0436">Ligase</keyword>
<dbReference type="InterPro" id="IPR016185">
    <property type="entry name" value="PreATP-grasp_dom_sf"/>
</dbReference>
<dbReference type="NCBIfam" id="NF006367">
    <property type="entry name" value="PRK08591.1"/>
    <property type="match status" value="1"/>
</dbReference>
<dbReference type="SUPFAM" id="SSF51246">
    <property type="entry name" value="Rudiment single hybrid motif"/>
    <property type="match status" value="1"/>
</dbReference>
<evidence type="ECO:0000259" key="10">
    <source>
        <dbReference type="PROSITE" id="PS50979"/>
    </source>
</evidence>
<proteinExistence type="predicted"/>
<reference evidence="12" key="1">
    <citation type="journal article" date="2019" name="Int. J. Syst. Evol. Microbiol.">
        <title>The Global Catalogue of Microorganisms (GCM) 10K type strain sequencing project: providing services to taxonomists for standard genome sequencing and annotation.</title>
        <authorList>
            <consortium name="The Broad Institute Genomics Platform"/>
            <consortium name="The Broad Institute Genome Sequencing Center for Infectious Disease"/>
            <person name="Wu L."/>
            <person name="Ma J."/>
        </authorList>
    </citation>
    <scope>NUCLEOTIDE SEQUENCE [LARGE SCALE GENOMIC DNA]</scope>
    <source>
        <strain evidence="12">JCM 16578</strain>
    </source>
</reference>
<dbReference type="EMBL" id="BAAAZA010000003">
    <property type="protein sequence ID" value="GAA3852059.1"/>
    <property type="molecule type" value="Genomic_DNA"/>
</dbReference>
<keyword evidence="5 7" id="KW-0067">ATP-binding</keyword>
<evidence type="ECO:0000256" key="2">
    <source>
        <dbReference type="ARBA" id="ARBA00013263"/>
    </source>
</evidence>
<dbReference type="Pfam" id="PF00289">
    <property type="entry name" value="Biotin_carb_N"/>
    <property type="match status" value="1"/>
</dbReference>
<comment type="caution">
    <text evidence="11">The sequence shown here is derived from an EMBL/GenBank/DDBJ whole genome shotgun (WGS) entry which is preliminary data.</text>
</comment>
<protein>
    <recommendedName>
        <fullName evidence="2">biotin carboxylase</fullName>
        <ecNumber evidence="2">6.3.4.14</ecNumber>
    </recommendedName>
</protein>
<dbReference type="Pfam" id="PF21139">
    <property type="entry name" value="BT_MCC_alpha"/>
    <property type="match status" value="1"/>
</dbReference>
<evidence type="ECO:0000256" key="4">
    <source>
        <dbReference type="ARBA" id="ARBA00022741"/>
    </source>
</evidence>
<dbReference type="PANTHER" id="PTHR18866:SF33">
    <property type="entry name" value="METHYLCROTONOYL-COA CARBOXYLASE SUBUNIT ALPHA, MITOCHONDRIAL-RELATED"/>
    <property type="match status" value="1"/>
</dbReference>
<dbReference type="InterPro" id="IPR050856">
    <property type="entry name" value="Biotin_carboxylase_complex"/>
</dbReference>
<sequence length="649" mass="68753">MFDTVLVANRGEIAVRVIRTLRSLGVRSVAVFSDADADARHVREADTAVRIGPAPAAESYLSVERLLEAAARSGAQAVHPGYGFLAENAAFAQACTDAGLVFIGPPARAISLMGDKIRAKETVRAAGVPVVPGSSGSGLTDDELDAAAREIGVPVLLKPSAGGGGKGMRLVREPELLAEEIAAARREARASFGDDTLLVERWIDRPRHIEIQVLADGHGNVVHLGERECSLQRRHQKIIEEAPSVLLDEATRAAMGEAAVQAARSCGYEGAGTVEFIVPGSDPSSYYFMEMNTRLQVEHPVTELVTGLDLVEWQVRVAAGEPLSFGQRDVSLTGHAIEARVCAEDPARGFLPSGGTVLSLHEPQGEGVRTDSGLTEGTEVGSLYDPMLSKVIAYGPDRATALRRLRAALARTVTLGVQTNAGFLRRLLAHPAVVAGELDTGLVEREVDGLVPTEVPEEVYEAAAAVRLDALRPHGEGWTDPFSVPSGWRLGGEPRPVTFPLRVYEPVEYAPRGAHAVTGDRVSVVLDGVRHTFHRAADWLGRDGDAWHVRDHDPVAASLTGAARSGTDSLTAPMPGTVTVVKVAVGDEVTAGQSLLVVEAMKMEHVISAPHAGTVAELDVTPGTTVAMDQVLAVIAPREDGRVDGEVEK</sequence>
<evidence type="ECO:0000256" key="7">
    <source>
        <dbReference type="PROSITE-ProRule" id="PRU00409"/>
    </source>
</evidence>
<keyword evidence="6" id="KW-0092">Biotin</keyword>
<dbReference type="PROSITE" id="PS50968">
    <property type="entry name" value="BIOTINYL_LIPOYL"/>
    <property type="match status" value="1"/>
</dbReference>
<dbReference type="Gene3D" id="3.30.470.20">
    <property type="entry name" value="ATP-grasp fold, B domain"/>
    <property type="match status" value="1"/>
</dbReference>
<dbReference type="CDD" id="cd06850">
    <property type="entry name" value="biotinyl_domain"/>
    <property type="match status" value="1"/>
</dbReference>
<gene>
    <name evidence="11" type="ORF">GCM10022207_13150</name>
</gene>
<dbReference type="InterPro" id="IPR011761">
    <property type="entry name" value="ATP-grasp"/>
</dbReference>
<evidence type="ECO:0000313" key="11">
    <source>
        <dbReference type="EMBL" id="GAA3852059.1"/>
    </source>
</evidence>
<feature type="domain" description="Lipoyl-binding" evidence="8">
    <location>
        <begin position="561"/>
        <end position="636"/>
    </location>
</feature>
<organism evidence="11 12">
    <name type="scientific">Streptomyces lannensis</name>
    <dbReference type="NCBI Taxonomy" id="766498"/>
    <lineage>
        <taxon>Bacteria</taxon>
        <taxon>Bacillati</taxon>
        <taxon>Actinomycetota</taxon>
        <taxon>Actinomycetes</taxon>
        <taxon>Kitasatosporales</taxon>
        <taxon>Streptomycetaceae</taxon>
        <taxon>Streptomyces</taxon>
    </lineage>
</organism>
<keyword evidence="12" id="KW-1185">Reference proteome</keyword>
<dbReference type="Pfam" id="PF00364">
    <property type="entry name" value="Biotin_lipoyl"/>
    <property type="match status" value="1"/>
</dbReference>
<name>A0ABP7JRJ5_9ACTN</name>
<dbReference type="InterPro" id="IPR005482">
    <property type="entry name" value="Biotin_COase_C"/>
</dbReference>
<dbReference type="InterPro" id="IPR011054">
    <property type="entry name" value="Rudment_hybrid_motif"/>
</dbReference>
<comment type="cofactor">
    <cofactor evidence="1">
        <name>biotin</name>
        <dbReference type="ChEBI" id="CHEBI:57586"/>
    </cofactor>
</comment>
<dbReference type="InterPro" id="IPR011053">
    <property type="entry name" value="Single_hybrid_motif"/>
</dbReference>
<dbReference type="EC" id="6.3.4.14" evidence="2"/>
<dbReference type="PROSITE" id="PS50975">
    <property type="entry name" value="ATP_GRASP"/>
    <property type="match status" value="1"/>
</dbReference>
<accession>A0ABP7JRJ5</accession>
<dbReference type="InterPro" id="IPR001882">
    <property type="entry name" value="Biotin_BS"/>
</dbReference>
<evidence type="ECO:0000256" key="5">
    <source>
        <dbReference type="ARBA" id="ARBA00022840"/>
    </source>
</evidence>
<dbReference type="SMART" id="SM00878">
    <property type="entry name" value="Biotin_carb_C"/>
    <property type="match status" value="1"/>
</dbReference>
<dbReference type="Proteomes" id="UP001501563">
    <property type="component" value="Unassembled WGS sequence"/>
</dbReference>
<dbReference type="PROSITE" id="PS00867">
    <property type="entry name" value="CPSASE_2"/>
    <property type="match status" value="1"/>
</dbReference>
<evidence type="ECO:0000256" key="6">
    <source>
        <dbReference type="ARBA" id="ARBA00023267"/>
    </source>
</evidence>
<dbReference type="PROSITE" id="PS50979">
    <property type="entry name" value="BC"/>
    <property type="match status" value="1"/>
</dbReference>
<dbReference type="SUPFAM" id="SSF56059">
    <property type="entry name" value="Glutathione synthetase ATP-binding domain-like"/>
    <property type="match status" value="1"/>
</dbReference>
<dbReference type="InterPro" id="IPR011764">
    <property type="entry name" value="Biotin_carboxylation_dom"/>
</dbReference>
<dbReference type="SUPFAM" id="SSF52440">
    <property type="entry name" value="PreATP-grasp domain"/>
    <property type="match status" value="1"/>
</dbReference>
<dbReference type="Gene3D" id="2.40.50.100">
    <property type="match status" value="1"/>
</dbReference>
<evidence type="ECO:0000259" key="9">
    <source>
        <dbReference type="PROSITE" id="PS50975"/>
    </source>
</evidence>
<dbReference type="PANTHER" id="PTHR18866">
    <property type="entry name" value="CARBOXYLASE:PYRUVATE/ACETYL-COA/PROPIONYL-COA CARBOXYLASE"/>
    <property type="match status" value="1"/>
</dbReference>
<keyword evidence="4 7" id="KW-0547">Nucleotide-binding</keyword>